<protein>
    <recommendedName>
        <fullName evidence="4">DUF834 domain-containing protein</fullName>
    </recommendedName>
</protein>
<evidence type="ECO:0000313" key="2">
    <source>
        <dbReference type="EMBL" id="KAF0924766.1"/>
    </source>
</evidence>
<dbReference type="Proteomes" id="UP000479710">
    <property type="component" value="Unassembled WGS sequence"/>
</dbReference>
<reference evidence="2 3" key="1">
    <citation type="submission" date="2019-11" db="EMBL/GenBank/DDBJ databases">
        <title>Whole genome sequence of Oryza granulata.</title>
        <authorList>
            <person name="Li W."/>
        </authorList>
    </citation>
    <scope>NUCLEOTIDE SEQUENCE [LARGE SCALE GENOMIC DNA]</scope>
    <source>
        <strain evidence="3">cv. Menghai</strain>
        <tissue evidence="2">Leaf</tissue>
    </source>
</reference>
<dbReference type="EMBL" id="SPHZ02000003">
    <property type="protein sequence ID" value="KAF0924766.1"/>
    <property type="molecule type" value="Genomic_DNA"/>
</dbReference>
<proteinExistence type="predicted"/>
<feature type="region of interest" description="Disordered" evidence="1">
    <location>
        <begin position="28"/>
        <end position="66"/>
    </location>
</feature>
<organism evidence="2 3">
    <name type="scientific">Oryza meyeriana var. granulata</name>
    <dbReference type="NCBI Taxonomy" id="110450"/>
    <lineage>
        <taxon>Eukaryota</taxon>
        <taxon>Viridiplantae</taxon>
        <taxon>Streptophyta</taxon>
        <taxon>Embryophyta</taxon>
        <taxon>Tracheophyta</taxon>
        <taxon>Spermatophyta</taxon>
        <taxon>Magnoliopsida</taxon>
        <taxon>Liliopsida</taxon>
        <taxon>Poales</taxon>
        <taxon>Poaceae</taxon>
        <taxon>BOP clade</taxon>
        <taxon>Oryzoideae</taxon>
        <taxon>Oryzeae</taxon>
        <taxon>Oryzinae</taxon>
        <taxon>Oryza</taxon>
        <taxon>Oryza meyeriana</taxon>
    </lineage>
</organism>
<sequence length="66" mass="6436">MEAAPGDAMTGTVGGVLVDVAVDRTLSGTRSGATNDAPASLHPAAMGGEVELPPSSGESVEKGVQE</sequence>
<gene>
    <name evidence="2" type="ORF">E2562_014565</name>
</gene>
<evidence type="ECO:0000256" key="1">
    <source>
        <dbReference type="SAM" id="MobiDB-lite"/>
    </source>
</evidence>
<evidence type="ECO:0008006" key="4">
    <source>
        <dbReference type="Google" id="ProtNLM"/>
    </source>
</evidence>
<dbReference type="AlphaFoldDB" id="A0A6G1EJJ4"/>
<evidence type="ECO:0000313" key="3">
    <source>
        <dbReference type="Proteomes" id="UP000479710"/>
    </source>
</evidence>
<keyword evidence="3" id="KW-1185">Reference proteome</keyword>
<comment type="caution">
    <text evidence="2">The sequence shown here is derived from an EMBL/GenBank/DDBJ whole genome shotgun (WGS) entry which is preliminary data.</text>
</comment>
<accession>A0A6G1EJJ4</accession>
<name>A0A6G1EJJ4_9ORYZ</name>